<proteinExistence type="predicted"/>
<protein>
    <submittedName>
        <fullName evidence="1">46145_t:CDS:1</fullName>
    </submittedName>
</protein>
<name>A0ABN7VEF5_GIGMA</name>
<accession>A0ABN7VEF5</accession>
<dbReference type="Proteomes" id="UP000789901">
    <property type="component" value="Unassembled WGS sequence"/>
</dbReference>
<dbReference type="EMBL" id="CAJVQB010013522">
    <property type="protein sequence ID" value="CAG8762676.1"/>
    <property type="molecule type" value="Genomic_DNA"/>
</dbReference>
<organism evidence="1 2">
    <name type="scientific">Gigaspora margarita</name>
    <dbReference type="NCBI Taxonomy" id="4874"/>
    <lineage>
        <taxon>Eukaryota</taxon>
        <taxon>Fungi</taxon>
        <taxon>Fungi incertae sedis</taxon>
        <taxon>Mucoromycota</taxon>
        <taxon>Glomeromycotina</taxon>
        <taxon>Glomeromycetes</taxon>
        <taxon>Diversisporales</taxon>
        <taxon>Gigasporaceae</taxon>
        <taxon>Gigaspora</taxon>
    </lineage>
</organism>
<evidence type="ECO:0000313" key="2">
    <source>
        <dbReference type="Proteomes" id="UP000789901"/>
    </source>
</evidence>
<sequence>KRTKKQFHIRQPNLNAGTVVNEINGRTFGCINSEAKIMSKKRDHEVWMRNLCNL</sequence>
<feature type="non-terminal residue" evidence="1">
    <location>
        <position position="1"/>
    </location>
</feature>
<evidence type="ECO:0000313" key="1">
    <source>
        <dbReference type="EMBL" id="CAG8762676.1"/>
    </source>
</evidence>
<reference evidence="1 2" key="1">
    <citation type="submission" date="2021-06" db="EMBL/GenBank/DDBJ databases">
        <authorList>
            <person name="Kallberg Y."/>
            <person name="Tangrot J."/>
            <person name="Rosling A."/>
        </authorList>
    </citation>
    <scope>NUCLEOTIDE SEQUENCE [LARGE SCALE GENOMIC DNA]</scope>
    <source>
        <strain evidence="1 2">120-4 pot B 10/14</strain>
    </source>
</reference>
<gene>
    <name evidence="1" type="ORF">GMARGA_LOCUS17661</name>
</gene>
<keyword evidence="2" id="KW-1185">Reference proteome</keyword>
<comment type="caution">
    <text evidence="1">The sequence shown here is derived from an EMBL/GenBank/DDBJ whole genome shotgun (WGS) entry which is preliminary data.</text>
</comment>